<name>A0ABY3TG77_9MYCO</name>
<dbReference type="SUPFAM" id="SSF52833">
    <property type="entry name" value="Thioredoxin-like"/>
    <property type="match status" value="1"/>
</dbReference>
<reference evidence="1" key="1">
    <citation type="submission" date="2022-08" db="EMBL/GenBank/DDBJ databases">
        <title>Whole genome sequencing of non-tuberculosis mycobacteria type-strains.</title>
        <authorList>
            <person name="Igarashi Y."/>
            <person name="Osugi A."/>
            <person name="Mitarai S."/>
        </authorList>
    </citation>
    <scope>NUCLEOTIDE SEQUENCE</scope>
    <source>
        <strain evidence="1">JCM 16369</strain>
    </source>
</reference>
<proteinExistence type="predicted"/>
<dbReference type="Gene3D" id="3.40.30.10">
    <property type="entry name" value="Glutaredoxin"/>
    <property type="match status" value="1"/>
</dbReference>
<organism evidence="1 2">
    <name type="scientific">Mycolicibacterium crocinum</name>
    <dbReference type="NCBI Taxonomy" id="388459"/>
    <lineage>
        <taxon>Bacteria</taxon>
        <taxon>Bacillati</taxon>
        <taxon>Actinomycetota</taxon>
        <taxon>Actinomycetes</taxon>
        <taxon>Mycobacteriales</taxon>
        <taxon>Mycobacteriaceae</taxon>
        <taxon>Mycolicibacterium</taxon>
    </lineage>
</organism>
<dbReference type="Pfam" id="PF01257">
    <property type="entry name" value="2Fe-2S_thioredx"/>
    <property type="match status" value="1"/>
</dbReference>
<gene>
    <name evidence="1" type="ORF">MI149_22715</name>
</gene>
<dbReference type="RefSeq" id="WP_240177240.1">
    <property type="nucleotide sequence ID" value="NZ_CP092362.2"/>
</dbReference>
<dbReference type="Proteomes" id="UP001055337">
    <property type="component" value="Chromosome"/>
</dbReference>
<dbReference type="InterPro" id="IPR036249">
    <property type="entry name" value="Thioredoxin-like_sf"/>
</dbReference>
<protein>
    <submittedName>
        <fullName evidence="1">(2Fe-2S) ferredoxin domain-containing protein</fullName>
    </submittedName>
</protein>
<evidence type="ECO:0000313" key="2">
    <source>
        <dbReference type="Proteomes" id="UP001055337"/>
    </source>
</evidence>
<sequence>MSVYDDLSSEERIIHVCVNVDCAMRGSEQLRDRLRAAAEEAASDVEVNDYICFAACEQGPNLLIEHQRAFYSDVDPSHAEAIIAHADGGTAVESIDRSDTFIARKIFNMLDAGFKPGDLSLSD</sequence>
<dbReference type="EMBL" id="CP092362">
    <property type="protein sequence ID" value="ULN40447.1"/>
    <property type="molecule type" value="Genomic_DNA"/>
</dbReference>
<evidence type="ECO:0000313" key="1">
    <source>
        <dbReference type="EMBL" id="ULN40447.1"/>
    </source>
</evidence>
<dbReference type="CDD" id="cd02980">
    <property type="entry name" value="TRX_Fd_family"/>
    <property type="match status" value="1"/>
</dbReference>
<accession>A0ABY3TG77</accession>
<keyword evidence="2" id="KW-1185">Reference proteome</keyword>